<dbReference type="EMBL" id="PGEM01000027">
    <property type="protein sequence ID" value="PPJ64472.1"/>
    <property type="molecule type" value="Genomic_DNA"/>
</dbReference>
<proteinExistence type="predicted"/>
<gene>
    <name evidence="1" type="ORF">CUN59_04835</name>
</gene>
<accession>A0A2S6CXM7</accession>
<dbReference type="RefSeq" id="WP_104386770.1">
    <property type="nucleotide sequence ID" value="NZ_PGEM01000027.1"/>
</dbReference>
<keyword evidence="2" id="KW-1185">Reference proteome</keyword>
<reference evidence="1 2" key="1">
    <citation type="submission" date="2018-02" db="EMBL/GenBank/DDBJ databases">
        <title>Discovery of a pederin family compound in a non-symbiotic bloom-forming cyanobacterium.</title>
        <authorList>
            <person name="Kust A."/>
            <person name="Mares J."/>
            <person name="Jokela J."/>
            <person name="Urajova P."/>
            <person name="Hajek J."/>
            <person name="Saurav K."/>
            <person name="Voracova K."/>
            <person name="Fewer D.P."/>
            <person name="Haapaniemi E."/>
            <person name="Permi P."/>
            <person name="Rehakova K."/>
            <person name="Sivonen K."/>
            <person name="Hrouzek P."/>
        </authorList>
    </citation>
    <scope>NUCLEOTIDE SEQUENCE [LARGE SCALE GENOMIC DNA]</scope>
    <source>
        <strain evidence="1 2">CHARLIE-1</strain>
    </source>
</reference>
<evidence type="ECO:0000313" key="1">
    <source>
        <dbReference type="EMBL" id="PPJ64472.1"/>
    </source>
</evidence>
<dbReference type="Proteomes" id="UP000239589">
    <property type="component" value="Unassembled WGS sequence"/>
</dbReference>
<protein>
    <submittedName>
        <fullName evidence="1">Uncharacterized protein</fullName>
    </submittedName>
</protein>
<sequence>MVHQMLKRFIQWLKKFFQRLFGTKQNFTQSREEVPQQAALRLSDTDLEFLFTELLEGVHKAKGEAWAQKWLHNLEHRVSTERWLEWLNQFGERLLVSSKPHNEIAGRLIQLGELGVGDISNLAYDIGMKILTRNPGQPIWEYDGPDTAIQNPPPPPVTTEENLPEGEYKTVTLEELFMMLQQDQTLCQQIAQQLGMETEHPEEIIQALVNQYDETNESLN</sequence>
<evidence type="ECO:0000313" key="2">
    <source>
        <dbReference type="Proteomes" id="UP000239589"/>
    </source>
</evidence>
<dbReference type="AlphaFoldDB" id="A0A2S6CXM7"/>
<dbReference type="OrthoDB" id="561288at2"/>
<comment type="caution">
    <text evidence="1">The sequence shown here is derived from an EMBL/GenBank/DDBJ whole genome shotgun (WGS) entry which is preliminary data.</text>
</comment>
<name>A0A2S6CXM7_9CYAN</name>
<organism evidence="1 2">
    <name type="scientific">Cuspidothrix issatschenkoi CHARLIE-1</name>
    <dbReference type="NCBI Taxonomy" id="2052836"/>
    <lineage>
        <taxon>Bacteria</taxon>
        <taxon>Bacillati</taxon>
        <taxon>Cyanobacteriota</taxon>
        <taxon>Cyanophyceae</taxon>
        <taxon>Nostocales</taxon>
        <taxon>Aphanizomenonaceae</taxon>
        <taxon>Cuspidothrix</taxon>
    </lineage>
</organism>